<name>Q8WZS1_NEUCS</name>
<dbReference type="AlphaFoldDB" id="Q8WZS1"/>
<reference evidence="2" key="1">
    <citation type="submission" date="2002-01" db="EMBL/GenBank/DDBJ databases">
        <authorList>
            <person name="Schulte U."/>
            <person name="Aign V."/>
            <person name="Hoheisel J."/>
            <person name="Brandt P."/>
            <person name="Fartmann B."/>
            <person name="Holland R."/>
            <person name="Nyakatura G."/>
            <person name="Mewes H.W."/>
            <person name="Mannhaupt G."/>
        </authorList>
    </citation>
    <scope>NUCLEOTIDE SEQUENCE</scope>
</reference>
<evidence type="ECO:0000259" key="1">
    <source>
        <dbReference type="Pfam" id="PF06985"/>
    </source>
</evidence>
<protein>
    <submittedName>
        <fullName evidence="2">Related to tol protein</fullName>
    </submittedName>
</protein>
<dbReference type="PANTHER" id="PTHR33112">
    <property type="entry name" value="DOMAIN PROTEIN, PUTATIVE-RELATED"/>
    <property type="match status" value="1"/>
</dbReference>
<feature type="domain" description="Heterokaryon incompatibility" evidence="1">
    <location>
        <begin position="219"/>
        <end position="384"/>
    </location>
</feature>
<dbReference type="PANTHER" id="PTHR33112:SF16">
    <property type="entry name" value="HETEROKARYON INCOMPATIBILITY DOMAIN-CONTAINING PROTEIN"/>
    <property type="match status" value="1"/>
</dbReference>
<dbReference type="InterPro" id="IPR010730">
    <property type="entry name" value="HET"/>
</dbReference>
<proteinExistence type="predicted"/>
<dbReference type="Pfam" id="PF06985">
    <property type="entry name" value="HET"/>
    <property type="match status" value="1"/>
</dbReference>
<evidence type="ECO:0000313" key="2">
    <source>
        <dbReference type="EMBL" id="CAD21102.1"/>
    </source>
</evidence>
<organism evidence="2">
    <name type="scientific">Neurospora crassa</name>
    <dbReference type="NCBI Taxonomy" id="5141"/>
    <lineage>
        <taxon>Eukaryota</taxon>
        <taxon>Fungi</taxon>
        <taxon>Dikarya</taxon>
        <taxon>Ascomycota</taxon>
        <taxon>Pezizomycotina</taxon>
        <taxon>Sordariomycetes</taxon>
        <taxon>Sordariomycetidae</taxon>
        <taxon>Sordariales</taxon>
        <taxon>Sordariaceae</taxon>
        <taxon>Neurospora</taxon>
    </lineage>
</organism>
<dbReference type="EMBL" id="AL669989">
    <property type="protein sequence ID" value="CAD21102.1"/>
    <property type="molecule type" value="Genomic_DNA"/>
</dbReference>
<gene>
    <name evidence="2" type="primary">B8L21.170</name>
</gene>
<accession>Q8WZS1</accession>
<dbReference type="VEuPathDB" id="FungiDB:NCU03484"/>
<reference evidence="2" key="2">
    <citation type="submission" date="2002-01" db="EMBL/GenBank/DDBJ databases">
        <authorList>
            <person name="German Neurospora genome project"/>
        </authorList>
    </citation>
    <scope>NUCLEOTIDE SEQUENCE</scope>
</reference>
<sequence length="675" mass="76524">MSTEPAPPEDESSGNSNTQTIFISSNSRAVTKLCGVCSKIPSWFWSRELEKDEEISVELQPFKDIQTEAKNGCGLCKLLCSGEYYNGWHVVATKTLLELGTGKLLKKRTAMLLVDYRICGQFNETEASLGGFIPIPSPWRPCSPAAADEKSDFILIQDWITNCQLNHTSCNNVTKDFLPTRLLDVGAFNNERSPKLENDIKLVRSASDQIQKGGSALQYITLSHCWGPPEKRPITTTRANLSVRTERISFAELPETFQDAVVLTRKLGQRYLWIDSLCIIQDDENDWAQEASTMVDVYTQSYCTLAALSSGDSTAGLCKKDQTNPDMLIDISVDDGHNEPFNGRLVSKPNVWDSEYDGWWISEPIGTECRPTNPLRYRAWALQEKELSTRVVHFGFRQLLWECCELKATAQLPWYHGVRNRTRRRPQGSILPLPLSVRMSARWLKICEDYSSRSLTKETDKLIALSGIARSFQEHFPNDKYMAGMWSSHLPLALLWKQCDLVRDRDTTEYIAPSWSWTYLATAISYQGIDVQELTRKMNRNKPDKWKWLDELEVVGFKGQPKHGDEYGALKEGATLELKGALLFEVDAGEKRDDLVLFKHGVKVGLFEPDTVYGPVEGELLCLGISYHEWSSTVIGLVLREHIHDGNPVYSRVGYVDRLDPSLWDGSERRQITLI</sequence>